<evidence type="ECO:0000313" key="2">
    <source>
        <dbReference type="EMBL" id="RYR25558.1"/>
    </source>
</evidence>
<sequence>MVDLIGESSHNQIGNVSAEIHFFSWIVPTFKMLRFIIYRKYRQVNFVGLSVNTAKKYVFSDLDVAYIFYNAFGRDNGFSIRKFKVGRSEIDKSILWQTFVCSRQGYRIFRGVNETNRKRTLKPETRCGCVAQMRVHIDVGRDWWYITLFQNEHNHELIPPTLSWMLKSERRITDEEIRRMNDMRDAGISTTQIYMHFAD</sequence>
<proteinExistence type="predicted"/>
<reference evidence="2 3" key="1">
    <citation type="submission" date="2019-01" db="EMBL/GenBank/DDBJ databases">
        <title>Sequencing of cultivated peanut Arachis hypogaea provides insights into genome evolution and oil improvement.</title>
        <authorList>
            <person name="Chen X."/>
        </authorList>
    </citation>
    <scope>NUCLEOTIDE SEQUENCE [LARGE SCALE GENOMIC DNA]</scope>
    <source>
        <strain evidence="3">cv. Fuhuasheng</strain>
        <tissue evidence="2">Leaves</tissue>
    </source>
</reference>
<gene>
    <name evidence="2" type="ORF">Ahy_B02g059364</name>
</gene>
<protein>
    <recommendedName>
        <fullName evidence="1">FAR1 domain-containing protein</fullName>
    </recommendedName>
</protein>
<dbReference type="AlphaFoldDB" id="A0A445AGQ1"/>
<organism evidence="2 3">
    <name type="scientific">Arachis hypogaea</name>
    <name type="common">Peanut</name>
    <dbReference type="NCBI Taxonomy" id="3818"/>
    <lineage>
        <taxon>Eukaryota</taxon>
        <taxon>Viridiplantae</taxon>
        <taxon>Streptophyta</taxon>
        <taxon>Embryophyta</taxon>
        <taxon>Tracheophyta</taxon>
        <taxon>Spermatophyta</taxon>
        <taxon>Magnoliopsida</taxon>
        <taxon>eudicotyledons</taxon>
        <taxon>Gunneridae</taxon>
        <taxon>Pentapetalae</taxon>
        <taxon>rosids</taxon>
        <taxon>fabids</taxon>
        <taxon>Fabales</taxon>
        <taxon>Fabaceae</taxon>
        <taxon>Papilionoideae</taxon>
        <taxon>50 kb inversion clade</taxon>
        <taxon>dalbergioids sensu lato</taxon>
        <taxon>Dalbergieae</taxon>
        <taxon>Pterocarpus clade</taxon>
        <taxon>Arachis</taxon>
    </lineage>
</organism>
<keyword evidence="3" id="KW-1185">Reference proteome</keyword>
<feature type="domain" description="FAR1" evidence="1">
    <location>
        <begin position="68"/>
        <end position="158"/>
    </location>
</feature>
<evidence type="ECO:0000313" key="3">
    <source>
        <dbReference type="Proteomes" id="UP000289738"/>
    </source>
</evidence>
<dbReference type="Pfam" id="PF03101">
    <property type="entry name" value="FAR1"/>
    <property type="match status" value="1"/>
</dbReference>
<dbReference type="STRING" id="3818.A0A445AGQ1"/>
<accession>A0A445AGQ1</accession>
<evidence type="ECO:0000259" key="1">
    <source>
        <dbReference type="Pfam" id="PF03101"/>
    </source>
</evidence>
<comment type="caution">
    <text evidence="2">The sequence shown here is derived from an EMBL/GenBank/DDBJ whole genome shotgun (WGS) entry which is preliminary data.</text>
</comment>
<dbReference type="Proteomes" id="UP000289738">
    <property type="component" value="Chromosome B02"/>
</dbReference>
<dbReference type="PANTHER" id="PTHR46328">
    <property type="entry name" value="FAR-RED IMPAIRED RESPONSIVE (FAR1) FAMILY PROTEIN-RELATED"/>
    <property type="match status" value="1"/>
</dbReference>
<name>A0A445AGQ1_ARAHY</name>
<dbReference type="PANTHER" id="PTHR46328:SF26">
    <property type="entry name" value="FAR1 DNA-BINDING DOMAIN PROTEIN"/>
    <property type="match status" value="1"/>
</dbReference>
<dbReference type="InterPro" id="IPR004330">
    <property type="entry name" value="FAR1_DNA_bnd_dom"/>
</dbReference>
<dbReference type="EMBL" id="SDMP01000012">
    <property type="protein sequence ID" value="RYR25558.1"/>
    <property type="molecule type" value="Genomic_DNA"/>
</dbReference>